<dbReference type="AlphaFoldDB" id="A0A2T0TNI7"/>
<evidence type="ECO:0000313" key="3">
    <source>
        <dbReference type="Proteomes" id="UP000238375"/>
    </source>
</evidence>
<dbReference type="OrthoDB" id="670849at2"/>
<keyword evidence="3" id="KW-1185">Reference proteome</keyword>
<evidence type="ECO:0000259" key="1">
    <source>
        <dbReference type="Pfam" id="PF09917"/>
    </source>
</evidence>
<dbReference type="InterPro" id="IPR019223">
    <property type="entry name" value="DUF2147"/>
</dbReference>
<dbReference type="Pfam" id="PF09917">
    <property type="entry name" value="DUF2147"/>
    <property type="match status" value="1"/>
</dbReference>
<evidence type="ECO:0000313" key="2">
    <source>
        <dbReference type="EMBL" id="PRY47191.1"/>
    </source>
</evidence>
<organism evidence="2 3">
    <name type="scientific">Spirosoma oryzae</name>
    <dbReference type="NCBI Taxonomy" id="1469603"/>
    <lineage>
        <taxon>Bacteria</taxon>
        <taxon>Pseudomonadati</taxon>
        <taxon>Bacteroidota</taxon>
        <taxon>Cytophagia</taxon>
        <taxon>Cytophagales</taxon>
        <taxon>Cytophagaceae</taxon>
        <taxon>Spirosoma</taxon>
    </lineage>
</organism>
<comment type="caution">
    <text evidence="2">The sequence shown here is derived from an EMBL/GenBank/DDBJ whole genome shotgun (WGS) entry which is preliminary data.</text>
</comment>
<dbReference type="Gene3D" id="2.40.128.520">
    <property type="match status" value="1"/>
</dbReference>
<feature type="domain" description="DUF2147" evidence="1">
    <location>
        <begin position="38"/>
        <end position="130"/>
    </location>
</feature>
<protein>
    <submittedName>
        <fullName evidence="2">Uncharacterized protein DUF2147</fullName>
    </submittedName>
</protein>
<dbReference type="EMBL" id="PVTE01000001">
    <property type="protein sequence ID" value="PRY47191.1"/>
    <property type="molecule type" value="Genomic_DNA"/>
</dbReference>
<name>A0A2T0TNI7_9BACT</name>
<proteinExistence type="predicted"/>
<sequence length="131" mass="14280">MFAANETNRIMQTISSVQAGILLSLHLLTQSGSDPLTGKWTSDDKSRVIEFVKNGNAYDALIREADDKTLVGKKQIAGLTTRDGKSFKNGTLFLIRKGKTAKCSARVLDGRTLELTGSVGFLSKSETWTKL</sequence>
<reference evidence="2 3" key="1">
    <citation type="submission" date="2018-03" db="EMBL/GenBank/DDBJ databases">
        <title>Genomic Encyclopedia of Archaeal and Bacterial Type Strains, Phase II (KMG-II): from individual species to whole genera.</title>
        <authorList>
            <person name="Goeker M."/>
        </authorList>
    </citation>
    <scope>NUCLEOTIDE SEQUENCE [LARGE SCALE GENOMIC DNA]</scope>
    <source>
        <strain evidence="2 3">DSM 28354</strain>
    </source>
</reference>
<gene>
    <name evidence="2" type="ORF">CLV58_101257</name>
</gene>
<accession>A0A2T0TNI7</accession>
<dbReference type="Proteomes" id="UP000238375">
    <property type="component" value="Unassembled WGS sequence"/>
</dbReference>